<protein>
    <recommendedName>
        <fullName evidence="1">Single-stranded-DNA-specific exonuclease RecJ</fullName>
    </recommendedName>
</protein>
<evidence type="ECO:0000313" key="8">
    <source>
        <dbReference type="EMBL" id="MBU5674545.1"/>
    </source>
</evidence>
<dbReference type="GO" id="GO:0004527">
    <property type="term" value="F:exonuclease activity"/>
    <property type="evidence" value="ECO:0007669"/>
    <property type="project" value="UniProtKB-KW"/>
</dbReference>
<organism evidence="8 9">
    <name type="scientific">Paenibacillus brevis</name>
    <dbReference type="NCBI Taxonomy" id="2841508"/>
    <lineage>
        <taxon>Bacteria</taxon>
        <taxon>Bacillati</taxon>
        <taxon>Bacillota</taxon>
        <taxon>Bacilli</taxon>
        <taxon>Bacillales</taxon>
        <taxon>Paenibacillaceae</taxon>
        <taxon>Paenibacillus</taxon>
    </lineage>
</organism>
<dbReference type="InterPro" id="IPR018779">
    <property type="entry name" value="RecJ_C"/>
</dbReference>
<dbReference type="Pfam" id="PF17768">
    <property type="entry name" value="RecJ_OB"/>
    <property type="match status" value="1"/>
</dbReference>
<dbReference type="EMBL" id="JAHLQJ010000030">
    <property type="protein sequence ID" value="MBU5674545.1"/>
    <property type="molecule type" value="Genomic_DNA"/>
</dbReference>
<evidence type="ECO:0000256" key="2">
    <source>
        <dbReference type="ARBA" id="ARBA00022801"/>
    </source>
</evidence>
<dbReference type="PANTHER" id="PTHR30255">
    <property type="entry name" value="SINGLE-STRANDED-DNA-SPECIFIC EXONUCLEASE RECJ"/>
    <property type="match status" value="1"/>
</dbReference>
<feature type="coiled-coil region" evidence="3">
    <location>
        <begin position="316"/>
        <end position="351"/>
    </location>
</feature>
<proteinExistence type="predicted"/>
<keyword evidence="8" id="KW-0269">Exonuclease</keyword>
<dbReference type="Pfam" id="PF10141">
    <property type="entry name" value="ssDNA-exonuc_C"/>
    <property type="match status" value="1"/>
</dbReference>
<dbReference type="Proteomes" id="UP000743001">
    <property type="component" value="Unassembled WGS sequence"/>
</dbReference>
<dbReference type="Pfam" id="PF01368">
    <property type="entry name" value="DHH"/>
    <property type="match status" value="1"/>
</dbReference>
<feature type="domain" description="RecJ OB" evidence="7">
    <location>
        <begin position="466"/>
        <end position="571"/>
    </location>
</feature>
<dbReference type="InterPro" id="IPR041122">
    <property type="entry name" value="RecJ_OB"/>
</dbReference>
<evidence type="ECO:0000256" key="1">
    <source>
        <dbReference type="ARBA" id="ARBA00019841"/>
    </source>
</evidence>
<gene>
    <name evidence="8" type="primary">recJ</name>
    <name evidence="8" type="ORF">KQJ23_22130</name>
</gene>
<keyword evidence="8" id="KW-0540">Nuclease</keyword>
<keyword evidence="9" id="KW-1185">Reference proteome</keyword>
<evidence type="ECO:0000313" key="9">
    <source>
        <dbReference type="Proteomes" id="UP000743001"/>
    </source>
</evidence>
<evidence type="ECO:0000259" key="7">
    <source>
        <dbReference type="Pfam" id="PF17768"/>
    </source>
</evidence>
<dbReference type="InterPro" id="IPR001667">
    <property type="entry name" value="DDH_dom"/>
</dbReference>
<dbReference type="InterPro" id="IPR003156">
    <property type="entry name" value="DHHA1_dom"/>
</dbReference>
<feature type="domain" description="DHHA1" evidence="5">
    <location>
        <begin position="357"/>
        <end position="449"/>
    </location>
</feature>
<feature type="domain" description="Single-stranded-DNA-specific exonuclease RecJ C-terminal" evidence="6">
    <location>
        <begin position="578"/>
        <end position="801"/>
    </location>
</feature>
<evidence type="ECO:0000259" key="5">
    <source>
        <dbReference type="Pfam" id="PF02272"/>
    </source>
</evidence>
<sequence>MVWKEGEGVLHSKYEWRNSSGDQRTGEELARQMNLSPLVGSILAARGIHDADDVSKLLRGHLEELHDPFLMSGMQEAVPRIRQALEQCERILVYGDYDADGASSTSLMIQLMRRLGADFEYYIPHRSKEGYGLHIPALEQAKARGVSLIITVDTGISAVEQIAFASRVGIDVIVTDHHEPPAQLPQAYALINPKLPYCSYPFKGLAGVGVAYKLAAALLEHEVPTEWLELVAIGTIADLMPLTDENRILVKHGLQSMSRSAFPGVRALLQIAGWKGGEVSSTQVAFGLAPRINASGRMSHANLAVELLTESDGERAEQGAAALDRLNKERQELVEDILEQALEQVEEKKRDPERPDVIVVAGEGWNVGVVGIVASKILERYYRPVIVLAINPETGECKGSARSIPGFDIYEALTDCSDLLHHYGGHPSAAGMSLHRRELGAFEQSLNRYAELKMTPEQLVPWMESDVECALGDITLPALEQLELLAPYGMGNPNPRLMIRGATLQEAKQIGKEGKHLRVLLRQQDILVEAVCFGKGDLACCLSEKAEVDLIAEAGINEWNGSRKPQLLIQDLRVPHMQVFDFRGTRHPIAKLLELIGGLGRIQNEAAESEAVLVNSPVQQEIENQLNELPVWVYDRRIGARLEGLPECTVHPEQVRSLFVLELPDSPVEWNRMLSIFKGLERIYLLHPNITAQEVLRPPSRELFKEVYALLRALTIRRIPEAELLPLLEARTALSRRMLEMVLDVFEELEFVSRQEGELLVNESPSKKPLETSQRYLELARLAEMEQILLHGQIPQISQWLQPQIQGVS</sequence>
<dbReference type="InterPro" id="IPR004610">
    <property type="entry name" value="RecJ"/>
</dbReference>
<evidence type="ECO:0000259" key="4">
    <source>
        <dbReference type="Pfam" id="PF01368"/>
    </source>
</evidence>
<dbReference type="InterPro" id="IPR051673">
    <property type="entry name" value="SSDNA_exonuclease_RecJ"/>
</dbReference>
<dbReference type="Pfam" id="PF02272">
    <property type="entry name" value="DHHA1"/>
    <property type="match status" value="1"/>
</dbReference>
<dbReference type="NCBIfam" id="TIGR00644">
    <property type="entry name" value="recJ"/>
    <property type="match status" value="1"/>
</dbReference>
<comment type="caution">
    <text evidence="8">The sequence shown here is derived from an EMBL/GenBank/DDBJ whole genome shotgun (WGS) entry which is preliminary data.</text>
</comment>
<evidence type="ECO:0000259" key="6">
    <source>
        <dbReference type="Pfam" id="PF10141"/>
    </source>
</evidence>
<feature type="domain" description="DDH" evidence="4">
    <location>
        <begin position="90"/>
        <end position="235"/>
    </location>
</feature>
<keyword evidence="2" id="KW-0378">Hydrolase</keyword>
<accession>A0ABS6FWC8</accession>
<dbReference type="PANTHER" id="PTHR30255:SF2">
    <property type="entry name" value="SINGLE-STRANDED-DNA-SPECIFIC EXONUCLEASE RECJ"/>
    <property type="match status" value="1"/>
</dbReference>
<reference evidence="8 9" key="1">
    <citation type="submission" date="2021-06" db="EMBL/GenBank/DDBJ databases">
        <authorList>
            <person name="Sun Q."/>
            <person name="Li D."/>
        </authorList>
    </citation>
    <scope>NUCLEOTIDE SEQUENCE [LARGE SCALE GENOMIC DNA]</scope>
    <source>
        <strain evidence="8 9">MSJ-6</strain>
    </source>
</reference>
<name>A0ABS6FWC8_9BACL</name>
<evidence type="ECO:0000256" key="3">
    <source>
        <dbReference type="SAM" id="Coils"/>
    </source>
</evidence>
<keyword evidence="3" id="KW-0175">Coiled coil</keyword>